<dbReference type="SUPFAM" id="SSF53850">
    <property type="entry name" value="Periplasmic binding protein-like II"/>
    <property type="match status" value="1"/>
</dbReference>
<feature type="transmembrane region" description="Helical" evidence="9">
    <location>
        <begin position="51"/>
        <end position="71"/>
    </location>
</feature>
<dbReference type="AlphaFoldDB" id="A0AAV4G7K0"/>
<dbReference type="Pfam" id="PF00060">
    <property type="entry name" value="Lig_chan"/>
    <property type="match status" value="1"/>
</dbReference>
<feature type="compositionally biased region" description="Polar residues" evidence="8">
    <location>
        <begin position="417"/>
        <end position="428"/>
    </location>
</feature>
<evidence type="ECO:0000313" key="11">
    <source>
        <dbReference type="EMBL" id="GFR81030.1"/>
    </source>
</evidence>
<dbReference type="GO" id="GO:0015276">
    <property type="term" value="F:ligand-gated monoatomic ion channel activity"/>
    <property type="evidence" value="ECO:0007669"/>
    <property type="project" value="InterPro"/>
</dbReference>
<keyword evidence="5 9" id="KW-0472">Membrane</keyword>
<feature type="region of interest" description="Disordered" evidence="8">
    <location>
        <begin position="522"/>
        <end position="542"/>
    </location>
</feature>
<gene>
    <name evidence="11" type="ORF">ElyMa_005914800</name>
</gene>
<keyword evidence="2" id="KW-1003">Cell membrane</keyword>
<sequence length="556" mass="62988">MVLPVFPKYIIGEEHLFDTTIGFHKEEVSAVFRKPHPDEDKWLTLIKPFRWQVHMMLFVAIVAYGLLTAVMERVNPFYMFRGSSLHSVIESIQYMFGALLNQGGSCLPSSMTGRVLVSFWWLFSIIIASTYGGNLIAFLTVSREILPFTDIHGLVKQNKYHWGFVNGTIPEELIQSNKLWQRLYSKVLAWRHNTPDIMSADVETHLTRVKNRHYAFIGPSSIVNAWVQNDCNLASFPVEGLCNTAAIGLVKGSPYKDLISDMLSVTQEAGLVDHWVSQRLLKTASFCEGSLIAEAQAINLMDVQSVFYASVIGIVLSSLLLAGELVIKRVSLWRQKAIVNKQKFSNRNVSSEDKSYTVRPRMTPWGWFCSTFNPFGRRSSGTHARQPGIPASRSPTWPKADTRSVWTYNTSFRRSVTDPTSYTSQEGKTLTREREDSLYKTSDLSKNPISVISYSRPNLRPATFRRRSSFTDLRYLRRARSDCDGKQHNARGNHPPNEMNKIFPDGWFNPCFCDSDTSLDDFEDRQSDDGGASCDSGLDRSSVASTKFGDLESELW</sequence>
<feature type="transmembrane region" description="Helical" evidence="9">
    <location>
        <begin position="306"/>
        <end position="327"/>
    </location>
</feature>
<comment type="subcellular location">
    <subcellularLocation>
        <location evidence="1">Cell membrane</location>
        <topology evidence="1">Multi-pass membrane protein</topology>
    </subcellularLocation>
</comment>
<keyword evidence="7" id="KW-0325">Glycoprotein</keyword>
<dbReference type="InterPro" id="IPR001320">
    <property type="entry name" value="Iontro_rcpt_C"/>
</dbReference>
<protein>
    <submittedName>
        <fullName evidence="11">Glutamate receptor</fullName>
    </submittedName>
</protein>
<evidence type="ECO:0000256" key="4">
    <source>
        <dbReference type="ARBA" id="ARBA00022989"/>
    </source>
</evidence>
<evidence type="ECO:0000256" key="5">
    <source>
        <dbReference type="ARBA" id="ARBA00023136"/>
    </source>
</evidence>
<keyword evidence="4 9" id="KW-1133">Transmembrane helix</keyword>
<organism evidence="11 12">
    <name type="scientific">Elysia marginata</name>
    <dbReference type="NCBI Taxonomy" id="1093978"/>
    <lineage>
        <taxon>Eukaryota</taxon>
        <taxon>Metazoa</taxon>
        <taxon>Spiralia</taxon>
        <taxon>Lophotrochozoa</taxon>
        <taxon>Mollusca</taxon>
        <taxon>Gastropoda</taxon>
        <taxon>Heterobranchia</taxon>
        <taxon>Euthyneura</taxon>
        <taxon>Panpulmonata</taxon>
        <taxon>Sacoglossa</taxon>
        <taxon>Placobranchoidea</taxon>
        <taxon>Plakobranchidae</taxon>
        <taxon>Elysia</taxon>
    </lineage>
</organism>
<dbReference type="InterPro" id="IPR052192">
    <property type="entry name" value="Insect_Ionotropic_Sensory_Rcpt"/>
</dbReference>
<keyword evidence="6 11" id="KW-0675">Receptor</keyword>
<evidence type="ECO:0000256" key="1">
    <source>
        <dbReference type="ARBA" id="ARBA00004651"/>
    </source>
</evidence>
<evidence type="ECO:0000256" key="8">
    <source>
        <dbReference type="SAM" id="MobiDB-lite"/>
    </source>
</evidence>
<keyword evidence="12" id="KW-1185">Reference proteome</keyword>
<feature type="region of interest" description="Disordered" evidence="8">
    <location>
        <begin position="417"/>
        <end position="439"/>
    </location>
</feature>
<dbReference type="Proteomes" id="UP000762676">
    <property type="component" value="Unassembled WGS sequence"/>
</dbReference>
<dbReference type="PANTHER" id="PTHR42643">
    <property type="entry name" value="IONOTROPIC RECEPTOR 20A-RELATED"/>
    <property type="match status" value="1"/>
</dbReference>
<comment type="caution">
    <text evidence="11">The sequence shown here is derived from an EMBL/GenBank/DDBJ whole genome shotgun (WGS) entry which is preliminary data.</text>
</comment>
<evidence type="ECO:0000313" key="12">
    <source>
        <dbReference type="Proteomes" id="UP000762676"/>
    </source>
</evidence>
<evidence type="ECO:0000256" key="2">
    <source>
        <dbReference type="ARBA" id="ARBA00022475"/>
    </source>
</evidence>
<evidence type="ECO:0000256" key="3">
    <source>
        <dbReference type="ARBA" id="ARBA00022692"/>
    </source>
</evidence>
<name>A0AAV4G7K0_9GAST</name>
<dbReference type="EMBL" id="BMAT01011867">
    <property type="protein sequence ID" value="GFR81030.1"/>
    <property type="molecule type" value="Genomic_DNA"/>
</dbReference>
<evidence type="ECO:0000256" key="7">
    <source>
        <dbReference type="ARBA" id="ARBA00023180"/>
    </source>
</evidence>
<dbReference type="GO" id="GO:0005886">
    <property type="term" value="C:plasma membrane"/>
    <property type="evidence" value="ECO:0007669"/>
    <property type="project" value="UniProtKB-SubCell"/>
</dbReference>
<feature type="transmembrane region" description="Helical" evidence="9">
    <location>
        <begin position="119"/>
        <end position="141"/>
    </location>
</feature>
<accession>A0AAV4G7K0</accession>
<feature type="compositionally biased region" description="Basic and acidic residues" evidence="8">
    <location>
        <begin position="429"/>
        <end position="438"/>
    </location>
</feature>
<keyword evidence="3 9" id="KW-0812">Transmembrane</keyword>
<reference evidence="11 12" key="1">
    <citation type="journal article" date="2021" name="Elife">
        <title>Chloroplast acquisition without the gene transfer in kleptoplastic sea slugs, Plakobranchus ocellatus.</title>
        <authorList>
            <person name="Maeda T."/>
            <person name="Takahashi S."/>
            <person name="Yoshida T."/>
            <person name="Shimamura S."/>
            <person name="Takaki Y."/>
            <person name="Nagai Y."/>
            <person name="Toyoda A."/>
            <person name="Suzuki Y."/>
            <person name="Arimoto A."/>
            <person name="Ishii H."/>
            <person name="Satoh N."/>
            <person name="Nishiyama T."/>
            <person name="Hasebe M."/>
            <person name="Maruyama T."/>
            <person name="Minagawa J."/>
            <person name="Obokata J."/>
            <person name="Shigenobu S."/>
        </authorList>
    </citation>
    <scope>NUCLEOTIDE SEQUENCE [LARGE SCALE GENOMIC DNA]</scope>
</reference>
<dbReference type="Gene3D" id="1.10.287.70">
    <property type="match status" value="1"/>
</dbReference>
<proteinExistence type="predicted"/>
<evidence type="ECO:0000256" key="6">
    <source>
        <dbReference type="ARBA" id="ARBA00023170"/>
    </source>
</evidence>
<dbReference type="GO" id="GO:0050906">
    <property type="term" value="P:detection of stimulus involved in sensory perception"/>
    <property type="evidence" value="ECO:0007669"/>
    <property type="project" value="UniProtKB-ARBA"/>
</dbReference>
<dbReference type="PANTHER" id="PTHR42643:SF24">
    <property type="entry name" value="IONOTROPIC RECEPTOR 60A"/>
    <property type="match status" value="1"/>
</dbReference>
<evidence type="ECO:0000256" key="9">
    <source>
        <dbReference type="SAM" id="Phobius"/>
    </source>
</evidence>
<evidence type="ECO:0000259" key="10">
    <source>
        <dbReference type="Pfam" id="PF00060"/>
    </source>
</evidence>
<feature type="domain" description="Ionotropic glutamate receptor C-terminal" evidence="10">
    <location>
        <begin position="51"/>
        <end position="314"/>
    </location>
</feature>